<accession>A0A7G6E2V3</accession>
<reference evidence="2 3" key="1">
    <citation type="journal article" date="2019" name="Front. Microbiol.">
        <title>Thermoanaerosceptrum fracticalcis gen. nov. sp. nov., a Novel Fumarate-Fermenting Microorganism From a Deep Fractured Carbonate Aquifer of the US Great Basin.</title>
        <authorList>
            <person name="Hamilton-Brehm S.D."/>
            <person name="Stewart L.E."/>
            <person name="Zavarin M."/>
            <person name="Caldwell M."/>
            <person name="Lawson P.A."/>
            <person name="Onstott T.C."/>
            <person name="Grzymski J."/>
            <person name="Neveux I."/>
            <person name="Lollar B.S."/>
            <person name="Russell C.E."/>
            <person name="Moser D.P."/>
        </authorList>
    </citation>
    <scope>NUCLEOTIDE SEQUENCE [LARGE SCALE GENOMIC DNA]</scope>
    <source>
        <strain evidence="2 3">DRI-13</strain>
    </source>
</reference>
<dbReference type="RefSeq" id="WP_034424257.1">
    <property type="nucleotide sequence ID" value="NZ_CP045798.1"/>
</dbReference>
<organism evidence="2 3">
    <name type="scientific">Thermanaerosceptrum fracticalcis</name>
    <dbReference type="NCBI Taxonomy" id="1712410"/>
    <lineage>
        <taxon>Bacteria</taxon>
        <taxon>Bacillati</taxon>
        <taxon>Bacillota</taxon>
        <taxon>Clostridia</taxon>
        <taxon>Eubacteriales</taxon>
        <taxon>Peptococcaceae</taxon>
        <taxon>Thermanaerosceptrum</taxon>
    </lineage>
</organism>
<gene>
    <name evidence="2" type="primary">amrB</name>
    <name evidence="2" type="ORF">BR63_08825</name>
</gene>
<protein>
    <submittedName>
        <fullName evidence="2">AmmeMemoRadiSam system protein B</fullName>
    </submittedName>
</protein>
<dbReference type="Gene3D" id="3.40.830.10">
    <property type="entry name" value="LigB-like"/>
    <property type="match status" value="1"/>
</dbReference>
<evidence type="ECO:0000313" key="2">
    <source>
        <dbReference type="EMBL" id="QNB46407.1"/>
    </source>
</evidence>
<keyword evidence="3" id="KW-1185">Reference proteome</keyword>
<dbReference type="OrthoDB" id="9810718at2"/>
<dbReference type="InterPro" id="IPR002737">
    <property type="entry name" value="MEMO1_fam"/>
</dbReference>
<dbReference type="Pfam" id="PF01875">
    <property type="entry name" value="Memo"/>
    <property type="match status" value="1"/>
</dbReference>
<name>A0A7G6E2V3_THEFR</name>
<dbReference type="PANTHER" id="PTHR11060">
    <property type="entry name" value="PROTEIN MEMO1"/>
    <property type="match status" value="1"/>
</dbReference>
<proteinExistence type="inferred from homology"/>
<dbReference type="NCBIfam" id="TIGR04336">
    <property type="entry name" value="AmmeMemoSam_B"/>
    <property type="match status" value="1"/>
</dbReference>
<dbReference type="Proteomes" id="UP000515847">
    <property type="component" value="Chromosome"/>
</dbReference>
<dbReference type="EMBL" id="CP045798">
    <property type="protein sequence ID" value="QNB46407.1"/>
    <property type="molecule type" value="Genomic_DNA"/>
</dbReference>
<comment type="similarity">
    <text evidence="1">Belongs to the MEMO1 family.</text>
</comment>
<dbReference type="PANTHER" id="PTHR11060:SF0">
    <property type="entry name" value="PROTEIN MEMO1"/>
    <property type="match status" value="1"/>
</dbReference>
<dbReference type="PROSITE" id="PS51257">
    <property type="entry name" value="PROKAR_LIPOPROTEIN"/>
    <property type="match status" value="1"/>
</dbReference>
<evidence type="ECO:0000256" key="1">
    <source>
        <dbReference type="ARBA" id="ARBA00006315"/>
    </source>
</evidence>
<dbReference type="CDD" id="cd07361">
    <property type="entry name" value="MEMO_like"/>
    <property type="match status" value="1"/>
</dbReference>
<dbReference type="KEGG" id="tfr:BR63_08825"/>
<evidence type="ECO:0000313" key="3">
    <source>
        <dbReference type="Proteomes" id="UP000515847"/>
    </source>
</evidence>
<sequence length="292" mass="32882">MKRPLIILLIILLLFALSGCQKNDKIAGKREEVSLAHPGSFVPQKELYRYVGREKKENPVQGKVKGGIVPHHLLAGALIADFISLLAEQKPEVIIIVGPNHKNAGAKIISGLYNWETSEGLVKTERSIVNQLHQKGLVVLDDKVLSQEHSIGTILPFIKHYLPETRIVPIIFHHDVSLKEIDPLVQELAPLLKENAVILGSVDFSHYLMRREAEAKDVFTLKVMKDFNYTTLFHLGNDHLDSPPSLALVFRSMEKMGLKYFRVLDNTNSGVILQNDFIETTSYFTLVFEEGK</sequence>
<dbReference type="AlphaFoldDB" id="A0A7G6E2V3"/>